<dbReference type="Gene3D" id="3.10.20.70">
    <property type="entry name" value="Glutamine synthetase, N-terminal domain"/>
    <property type="match status" value="1"/>
</dbReference>
<proteinExistence type="inferred from homology"/>
<dbReference type="Pfam" id="PF00120">
    <property type="entry name" value="Gln-synt_C"/>
    <property type="match status" value="1"/>
</dbReference>
<name>A0ABR7YZ46_9PSED</name>
<dbReference type="Gene3D" id="3.30.590.10">
    <property type="entry name" value="Glutamine synthetase/guanido kinase, catalytic domain"/>
    <property type="match status" value="1"/>
</dbReference>
<sequence length="453" mass="50396">MKTEEQIDALEQSLRAKGVEYCMGAYVDIHGVPKGKVVPIGHLRQMAAGSERYTGYALDGLGQDPHEDEITSVPDLDAVVQLPWQPKLAWMPADNAFKGQPYPLSTRVALKNVLAQAAAMGFGMNLGIECEIYLLRRGEDGSLNVPDADNRLLKPCYDLQGFVNQFGWLDKVSRTINELGWDLYSLDHEDGNSQYEFDFQYADALTMCDRFVFFRFMAKHFASEEGLIATMMPKPFADKTGTGAHFNMSLYDLETGRNAFACDPKDDPRGLGLTDIGYHFIGGILKHGRALCAAFAPTVNSYKRLVRQGAGGNFSWAPVFNSYGSNNRTNSVRVPAGGGRCESRNADGAVNPYLAAALALAAGLEGVREKIDPREPNEDNLYAMSEAERADRGIEFLPQNLPEAIKAFADDPLVESTLGKALKDEFIRYKTKEWETYHRTISQWEVEQYSYIF</sequence>
<evidence type="ECO:0000259" key="6">
    <source>
        <dbReference type="PROSITE" id="PS51987"/>
    </source>
</evidence>
<dbReference type="InterPro" id="IPR014746">
    <property type="entry name" value="Gln_synth/guanido_kin_cat_dom"/>
</dbReference>
<comment type="similarity">
    <text evidence="4 5">Belongs to the glutamine synthetase family.</text>
</comment>
<dbReference type="InterPro" id="IPR036651">
    <property type="entry name" value="Gln_synt_N_sf"/>
</dbReference>
<evidence type="ECO:0000256" key="4">
    <source>
        <dbReference type="PROSITE-ProRule" id="PRU01331"/>
    </source>
</evidence>
<dbReference type="SUPFAM" id="SSF55931">
    <property type="entry name" value="Glutamine synthetase/guanido kinase"/>
    <property type="match status" value="1"/>
</dbReference>
<feature type="domain" description="GS catalytic" evidence="6">
    <location>
        <begin position="106"/>
        <end position="453"/>
    </location>
</feature>
<dbReference type="GO" id="GO:0004356">
    <property type="term" value="F:glutamine synthetase activity"/>
    <property type="evidence" value="ECO:0007669"/>
    <property type="project" value="UniProtKB-EC"/>
</dbReference>
<evidence type="ECO:0000256" key="1">
    <source>
        <dbReference type="ARBA" id="ARBA00001946"/>
    </source>
</evidence>
<evidence type="ECO:0000313" key="7">
    <source>
        <dbReference type="EMBL" id="MBD1598371.1"/>
    </source>
</evidence>
<accession>A0ABR7YZ46</accession>
<reference evidence="7 8" key="1">
    <citation type="journal article" date="2020" name="Insects">
        <title>Bacteria Belonging to Pseudomonas typographi sp. nov. from the Bark Beetle Ips typographus Have Genomic Potential to Aid in the Host Ecology.</title>
        <authorList>
            <person name="Peral-Aranega E."/>
            <person name="Saati-Santamaria Z."/>
            <person name="Kolarik M."/>
            <person name="Rivas R."/>
            <person name="Garcia-Fraile P."/>
        </authorList>
    </citation>
    <scope>NUCLEOTIDE SEQUENCE [LARGE SCALE GENOMIC DNA]</scope>
    <source>
        <strain evidence="7 8">CA3A</strain>
    </source>
</reference>
<dbReference type="EMBL" id="JAAOCA010000006">
    <property type="protein sequence ID" value="MBD1598371.1"/>
    <property type="molecule type" value="Genomic_DNA"/>
</dbReference>
<dbReference type="RefSeq" id="WP_190418624.1">
    <property type="nucleotide sequence ID" value="NZ_JAAOCA010000006.1"/>
</dbReference>
<dbReference type="PANTHER" id="PTHR43785:SF14">
    <property type="entry name" value="GLUTAMINE SYNTHETASE"/>
    <property type="match status" value="1"/>
</dbReference>
<dbReference type="EC" id="6.3.1.2" evidence="7"/>
<keyword evidence="2 7" id="KW-0436">Ligase</keyword>
<dbReference type="PANTHER" id="PTHR43785">
    <property type="entry name" value="GAMMA-GLUTAMYLPUTRESCINE SYNTHETASE"/>
    <property type="match status" value="1"/>
</dbReference>
<evidence type="ECO:0000256" key="5">
    <source>
        <dbReference type="RuleBase" id="RU000384"/>
    </source>
</evidence>
<protein>
    <submittedName>
        <fullName evidence="7">Type III glutamate--ammonia ligase</fullName>
        <ecNumber evidence="7">6.3.1.2</ecNumber>
    </submittedName>
</protein>
<dbReference type="NCBIfam" id="TIGR03105">
    <property type="entry name" value="gln_synth_III"/>
    <property type="match status" value="1"/>
</dbReference>
<dbReference type="Proteomes" id="UP000805841">
    <property type="component" value="Unassembled WGS sequence"/>
</dbReference>
<gene>
    <name evidence="7" type="primary">glnT</name>
    <name evidence="7" type="ORF">HAQ05_06585</name>
</gene>
<organism evidence="7 8">
    <name type="scientific">Pseudomonas typographi</name>
    <dbReference type="NCBI Taxonomy" id="2715964"/>
    <lineage>
        <taxon>Bacteria</taxon>
        <taxon>Pseudomonadati</taxon>
        <taxon>Pseudomonadota</taxon>
        <taxon>Gammaproteobacteria</taxon>
        <taxon>Pseudomonadales</taxon>
        <taxon>Pseudomonadaceae</taxon>
        <taxon>Pseudomonas</taxon>
    </lineage>
</organism>
<dbReference type="InterPro" id="IPR017536">
    <property type="entry name" value="Glutamine_synthetase_typeIII"/>
</dbReference>
<comment type="caution">
    <text evidence="7">The sequence shown here is derived from an EMBL/GenBank/DDBJ whole genome shotgun (WGS) entry which is preliminary data.</text>
</comment>
<dbReference type="InterPro" id="IPR008146">
    <property type="entry name" value="Gln_synth_cat_dom"/>
</dbReference>
<keyword evidence="8" id="KW-1185">Reference proteome</keyword>
<dbReference type="SUPFAM" id="SSF54368">
    <property type="entry name" value="Glutamine synthetase, N-terminal domain"/>
    <property type="match status" value="1"/>
</dbReference>
<keyword evidence="3" id="KW-0460">Magnesium</keyword>
<dbReference type="SMART" id="SM01230">
    <property type="entry name" value="Gln-synt_C"/>
    <property type="match status" value="1"/>
</dbReference>
<evidence type="ECO:0000313" key="8">
    <source>
        <dbReference type="Proteomes" id="UP000805841"/>
    </source>
</evidence>
<evidence type="ECO:0000256" key="2">
    <source>
        <dbReference type="ARBA" id="ARBA00022598"/>
    </source>
</evidence>
<dbReference type="PROSITE" id="PS51987">
    <property type="entry name" value="GS_CATALYTIC"/>
    <property type="match status" value="1"/>
</dbReference>
<dbReference type="PROSITE" id="PS00181">
    <property type="entry name" value="GLNA_ATP"/>
    <property type="match status" value="1"/>
</dbReference>
<dbReference type="InterPro" id="IPR027303">
    <property type="entry name" value="Gln_synth_gly_rich_site"/>
</dbReference>
<evidence type="ECO:0000256" key="3">
    <source>
        <dbReference type="ARBA" id="ARBA00022842"/>
    </source>
</evidence>
<comment type="cofactor">
    <cofactor evidence="1">
        <name>Mg(2+)</name>
        <dbReference type="ChEBI" id="CHEBI:18420"/>
    </cofactor>
</comment>